<gene>
    <name evidence="2" type="ORF">BDK51DRAFT_51193</name>
</gene>
<feature type="region of interest" description="Disordered" evidence="1">
    <location>
        <begin position="109"/>
        <end position="140"/>
    </location>
</feature>
<sequence>MKLLAVPLFELYDNSARYGPQLSALPHLLSSYEDADAGPLSATPGEGQHLGSNLQQRSTNHFHLAADGGFRVYGRTPEHPLRLQSAGSDLVQLPIARLTSLRYEFDRSQGMKRAAATSRNPVDEERERRPRKSATRATSREELAWERLPVDAFDLEPRRGVLALYKWGPHPGLFAAT</sequence>
<evidence type="ECO:0000313" key="3">
    <source>
        <dbReference type="Proteomes" id="UP000269721"/>
    </source>
</evidence>
<dbReference type="OrthoDB" id="277288at2759"/>
<evidence type="ECO:0000256" key="1">
    <source>
        <dbReference type="SAM" id="MobiDB-lite"/>
    </source>
</evidence>
<dbReference type="Gene3D" id="3.90.79.10">
    <property type="entry name" value="Nucleoside Triphosphate Pyrophosphohydrolase"/>
    <property type="match status" value="1"/>
</dbReference>
<accession>A0A4P9W3H1</accession>
<organism evidence="2 3">
    <name type="scientific">Blyttiomyces helicus</name>
    <dbReference type="NCBI Taxonomy" id="388810"/>
    <lineage>
        <taxon>Eukaryota</taxon>
        <taxon>Fungi</taxon>
        <taxon>Fungi incertae sedis</taxon>
        <taxon>Chytridiomycota</taxon>
        <taxon>Chytridiomycota incertae sedis</taxon>
        <taxon>Chytridiomycetes</taxon>
        <taxon>Chytridiomycetes incertae sedis</taxon>
        <taxon>Blyttiomyces</taxon>
    </lineage>
</organism>
<dbReference type="AlphaFoldDB" id="A0A4P9W3H1"/>
<reference evidence="3" key="1">
    <citation type="journal article" date="2018" name="Nat. Microbiol.">
        <title>Leveraging single-cell genomics to expand the fungal tree of life.</title>
        <authorList>
            <person name="Ahrendt S.R."/>
            <person name="Quandt C.A."/>
            <person name="Ciobanu D."/>
            <person name="Clum A."/>
            <person name="Salamov A."/>
            <person name="Andreopoulos B."/>
            <person name="Cheng J.F."/>
            <person name="Woyke T."/>
            <person name="Pelin A."/>
            <person name="Henrissat B."/>
            <person name="Reynolds N.K."/>
            <person name="Benny G.L."/>
            <person name="Smith M.E."/>
            <person name="James T.Y."/>
            <person name="Grigoriev I.V."/>
        </authorList>
    </citation>
    <scope>NUCLEOTIDE SEQUENCE [LARGE SCALE GENOMIC DNA]</scope>
</reference>
<dbReference type="GO" id="GO:0005849">
    <property type="term" value="C:mRNA cleavage factor complex"/>
    <property type="evidence" value="ECO:0007669"/>
    <property type="project" value="InterPro"/>
</dbReference>
<protein>
    <submittedName>
        <fullName evidence="2">Uncharacterized protein</fullName>
    </submittedName>
</protein>
<dbReference type="GO" id="GO:0003729">
    <property type="term" value="F:mRNA binding"/>
    <property type="evidence" value="ECO:0007669"/>
    <property type="project" value="InterPro"/>
</dbReference>
<keyword evidence="3" id="KW-1185">Reference proteome</keyword>
<dbReference type="Proteomes" id="UP000269721">
    <property type="component" value="Unassembled WGS sequence"/>
</dbReference>
<name>A0A4P9W3H1_9FUNG</name>
<dbReference type="EMBL" id="KZ998265">
    <property type="protein sequence ID" value="RKO86362.1"/>
    <property type="molecule type" value="Genomic_DNA"/>
</dbReference>
<evidence type="ECO:0000313" key="2">
    <source>
        <dbReference type="EMBL" id="RKO86362.1"/>
    </source>
</evidence>
<proteinExistence type="predicted"/>
<dbReference type="InterPro" id="IPR016706">
    <property type="entry name" value="Cleav_polyA_spec_factor_su5"/>
</dbReference>
<dbReference type="GO" id="GO:0031124">
    <property type="term" value="P:mRNA 3'-end processing"/>
    <property type="evidence" value="ECO:0007669"/>
    <property type="project" value="InterPro"/>
</dbReference>
<dbReference type="Pfam" id="PF13869">
    <property type="entry name" value="NUDIX_2"/>
    <property type="match status" value="1"/>
</dbReference>